<evidence type="ECO:0000259" key="6">
    <source>
        <dbReference type="Pfam" id="PF04932"/>
    </source>
</evidence>
<keyword evidence="2 5" id="KW-0812">Transmembrane</keyword>
<dbReference type="PANTHER" id="PTHR37422">
    <property type="entry name" value="TEICHURONIC ACID BIOSYNTHESIS PROTEIN TUAE"/>
    <property type="match status" value="1"/>
</dbReference>
<proteinExistence type="predicted"/>
<dbReference type="Proteomes" id="UP001157138">
    <property type="component" value="Unassembled WGS sequence"/>
</dbReference>
<keyword evidence="8" id="KW-1185">Reference proteome</keyword>
<gene>
    <name evidence="7" type="ORF">GCM10007938_41310</name>
</gene>
<feature type="domain" description="O-antigen ligase-related" evidence="6">
    <location>
        <begin position="15"/>
        <end position="132"/>
    </location>
</feature>
<accession>A0ABQ6F486</accession>
<evidence type="ECO:0000313" key="8">
    <source>
        <dbReference type="Proteomes" id="UP001157138"/>
    </source>
</evidence>
<name>A0ABQ6F486_9VIBR</name>
<dbReference type="EMBL" id="BSPW01000105">
    <property type="protein sequence ID" value="GLT20347.1"/>
    <property type="molecule type" value="Genomic_DNA"/>
</dbReference>
<dbReference type="InterPro" id="IPR007016">
    <property type="entry name" value="O-antigen_ligase-rel_domated"/>
</dbReference>
<evidence type="ECO:0000256" key="3">
    <source>
        <dbReference type="ARBA" id="ARBA00022989"/>
    </source>
</evidence>
<evidence type="ECO:0000256" key="5">
    <source>
        <dbReference type="SAM" id="Phobius"/>
    </source>
</evidence>
<dbReference type="Pfam" id="PF04932">
    <property type="entry name" value="Wzy_C"/>
    <property type="match status" value="1"/>
</dbReference>
<evidence type="ECO:0000313" key="7">
    <source>
        <dbReference type="EMBL" id="GLT20347.1"/>
    </source>
</evidence>
<keyword evidence="4 5" id="KW-0472">Membrane</keyword>
<feature type="transmembrane region" description="Helical" evidence="5">
    <location>
        <begin position="177"/>
        <end position="193"/>
    </location>
</feature>
<protein>
    <recommendedName>
        <fullName evidence="6">O-antigen ligase-related domain-containing protein</fullName>
    </recommendedName>
</protein>
<evidence type="ECO:0000256" key="2">
    <source>
        <dbReference type="ARBA" id="ARBA00022692"/>
    </source>
</evidence>
<reference evidence="8" key="1">
    <citation type="journal article" date="2019" name="Int. J. Syst. Evol. Microbiol.">
        <title>The Global Catalogue of Microorganisms (GCM) 10K type strain sequencing project: providing services to taxonomists for standard genome sequencing and annotation.</title>
        <authorList>
            <consortium name="The Broad Institute Genomics Platform"/>
            <consortium name="The Broad Institute Genome Sequencing Center for Infectious Disease"/>
            <person name="Wu L."/>
            <person name="Ma J."/>
        </authorList>
    </citation>
    <scope>NUCLEOTIDE SEQUENCE [LARGE SCALE GENOMIC DNA]</scope>
    <source>
        <strain evidence="8">NBRC 108723</strain>
    </source>
</reference>
<sequence>MYSIFEYKKIGLRKILVVTAACLSTLLVIYNNSPAFQDRVSFTVQETNSVLGGNISSSESAGGRLMLWRASIEALKLSPIIGLTYAEREDLNKELYEKGIINDWTANVKRGHAHSQYFEQIASGGILGIVALCFMLIVPLLYFFHYRRKSNAAYVGTFFVLSISICCLTEVALQQNLISTFYGFMLALLFAVTQQEVKEYNEVNNGQLCSKG</sequence>
<feature type="transmembrane region" description="Helical" evidence="5">
    <location>
        <begin position="151"/>
        <end position="171"/>
    </location>
</feature>
<organism evidence="7 8">
    <name type="scientific">Vibrio zhanjiangensis</name>
    <dbReference type="NCBI Taxonomy" id="1046128"/>
    <lineage>
        <taxon>Bacteria</taxon>
        <taxon>Pseudomonadati</taxon>
        <taxon>Pseudomonadota</taxon>
        <taxon>Gammaproteobacteria</taxon>
        <taxon>Vibrionales</taxon>
        <taxon>Vibrionaceae</taxon>
        <taxon>Vibrio</taxon>
    </lineage>
</organism>
<evidence type="ECO:0000256" key="1">
    <source>
        <dbReference type="ARBA" id="ARBA00004141"/>
    </source>
</evidence>
<comment type="caution">
    <text evidence="7">The sequence shown here is derived from an EMBL/GenBank/DDBJ whole genome shotgun (WGS) entry which is preliminary data.</text>
</comment>
<keyword evidence="3 5" id="KW-1133">Transmembrane helix</keyword>
<dbReference type="InterPro" id="IPR051533">
    <property type="entry name" value="WaaL-like"/>
</dbReference>
<evidence type="ECO:0000256" key="4">
    <source>
        <dbReference type="ARBA" id="ARBA00023136"/>
    </source>
</evidence>
<comment type="subcellular location">
    <subcellularLocation>
        <location evidence="1">Membrane</location>
        <topology evidence="1">Multi-pass membrane protein</topology>
    </subcellularLocation>
</comment>
<feature type="transmembrane region" description="Helical" evidence="5">
    <location>
        <begin position="121"/>
        <end position="144"/>
    </location>
</feature>
<feature type="transmembrane region" description="Helical" evidence="5">
    <location>
        <begin position="12"/>
        <end position="30"/>
    </location>
</feature>
<dbReference type="PANTHER" id="PTHR37422:SF17">
    <property type="entry name" value="O-ANTIGEN LIGASE"/>
    <property type="match status" value="1"/>
</dbReference>